<dbReference type="OrthoDB" id="5986726at2759"/>
<dbReference type="SUPFAM" id="SSF51197">
    <property type="entry name" value="Clavaminate synthase-like"/>
    <property type="match status" value="1"/>
</dbReference>
<dbReference type="PANTHER" id="PTHR12480">
    <property type="entry name" value="ARGININE DEMETHYLASE AND LYSYL-HYDROXYLASE JMJD"/>
    <property type="match status" value="1"/>
</dbReference>
<evidence type="ECO:0000259" key="1">
    <source>
        <dbReference type="PROSITE" id="PS51184"/>
    </source>
</evidence>
<comment type="caution">
    <text evidence="2">The sequence shown here is derived from an EMBL/GenBank/DDBJ whole genome shotgun (WGS) entry which is preliminary data.</text>
</comment>
<dbReference type="PANTHER" id="PTHR12480:SF35">
    <property type="entry name" value="TRANSCRIPTION FACTOR JUMONJI, JMJC DOMAIN-CONTAINING PROTEIN"/>
    <property type="match status" value="1"/>
</dbReference>
<gene>
    <name evidence="2" type="ORF">OS493_004845</name>
</gene>
<organism evidence="2 3">
    <name type="scientific">Desmophyllum pertusum</name>
    <dbReference type="NCBI Taxonomy" id="174260"/>
    <lineage>
        <taxon>Eukaryota</taxon>
        <taxon>Metazoa</taxon>
        <taxon>Cnidaria</taxon>
        <taxon>Anthozoa</taxon>
        <taxon>Hexacorallia</taxon>
        <taxon>Scleractinia</taxon>
        <taxon>Caryophylliina</taxon>
        <taxon>Caryophylliidae</taxon>
        <taxon>Desmophyllum</taxon>
    </lineage>
</organism>
<reference evidence="2" key="1">
    <citation type="submission" date="2023-01" db="EMBL/GenBank/DDBJ databases">
        <title>Genome assembly of the deep-sea coral Lophelia pertusa.</title>
        <authorList>
            <person name="Herrera S."/>
            <person name="Cordes E."/>
        </authorList>
    </citation>
    <scope>NUCLEOTIDE SEQUENCE</scope>
    <source>
        <strain evidence="2">USNM1676648</strain>
        <tissue evidence="2">Polyp</tissue>
    </source>
</reference>
<dbReference type="Proteomes" id="UP001163046">
    <property type="component" value="Unassembled WGS sequence"/>
</dbReference>
<dbReference type="Pfam" id="PF02373">
    <property type="entry name" value="JmjC"/>
    <property type="match status" value="1"/>
</dbReference>
<feature type="domain" description="JmjC" evidence="1">
    <location>
        <begin position="34"/>
        <end position="180"/>
    </location>
</feature>
<name>A0A9W9Z3L5_9CNID</name>
<dbReference type="InterPro" id="IPR003347">
    <property type="entry name" value="JmjC_dom"/>
</dbReference>
<evidence type="ECO:0000313" key="3">
    <source>
        <dbReference type="Proteomes" id="UP001163046"/>
    </source>
</evidence>
<dbReference type="Gene3D" id="2.60.120.650">
    <property type="entry name" value="Cupin"/>
    <property type="match status" value="1"/>
</dbReference>
<keyword evidence="3" id="KW-1185">Reference proteome</keyword>
<dbReference type="EMBL" id="MU826827">
    <property type="protein sequence ID" value="KAJ7374507.1"/>
    <property type="molecule type" value="Genomic_DNA"/>
</dbReference>
<protein>
    <recommendedName>
        <fullName evidence="1">JmjC domain-containing protein</fullName>
    </recommendedName>
</protein>
<proteinExistence type="predicted"/>
<evidence type="ECO:0000313" key="2">
    <source>
        <dbReference type="EMBL" id="KAJ7374507.1"/>
    </source>
</evidence>
<sequence>MEGITPYSQWNEFRSRFTEIYREPAKVIMKDFHQIYPELMGAVRFPEFSQDYMEVVDEDIRPPQLSFEMTAKRSGFHWRVEALNASLWSALIFGRKRWGLYPPSHYFVPGVVHNNHRTKDSQQSEPFTWWIYTRPELQEEYKPQECVQEPGEILYIPRGGGGAMSTSMTRLQCRSVITVA</sequence>
<accession>A0A9W9Z3L5</accession>
<dbReference type="GO" id="GO:0005737">
    <property type="term" value="C:cytoplasm"/>
    <property type="evidence" value="ECO:0007669"/>
    <property type="project" value="TreeGrafter"/>
</dbReference>
<dbReference type="PROSITE" id="PS51184">
    <property type="entry name" value="JMJC"/>
    <property type="match status" value="1"/>
</dbReference>
<dbReference type="InterPro" id="IPR050910">
    <property type="entry name" value="JMJD6_ArgDemeth/LysHydrox"/>
</dbReference>
<dbReference type="AlphaFoldDB" id="A0A9W9Z3L5"/>